<name>A0A4S9CIE9_AURPU</name>
<comment type="caution">
    <text evidence="3">The sequence shown here is derived from an EMBL/GenBank/DDBJ whole genome shotgun (WGS) entry which is preliminary data.</text>
</comment>
<gene>
    <name evidence="3" type="ORF">D6D13_06903</name>
</gene>
<proteinExistence type="predicted"/>
<dbReference type="GO" id="GO:0005576">
    <property type="term" value="C:extracellular region"/>
    <property type="evidence" value="ECO:0007669"/>
    <property type="project" value="InterPro"/>
</dbReference>
<feature type="domain" description="SCP" evidence="2">
    <location>
        <begin position="114"/>
        <end position="267"/>
    </location>
</feature>
<dbReference type="SMART" id="SM00198">
    <property type="entry name" value="SCP"/>
    <property type="match status" value="1"/>
</dbReference>
<dbReference type="PROSITE" id="PS01009">
    <property type="entry name" value="CRISP_1"/>
    <property type="match status" value="1"/>
</dbReference>
<dbReference type="SUPFAM" id="SSF55797">
    <property type="entry name" value="PR-1-like"/>
    <property type="match status" value="1"/>
</dbReference>
<organism evidence="3">
    <name type="scientific">Aureobasidium pullulans</name>
    <name type="common">Black yeast</name>
    <name type="synonym">Pullularia pullulans</name>
    <dbReference type="NCBI Taxonomy" id="5580"/>
    <lineage>
        <taxon>Eukaryota</taxon>
        <taxon>Fungi</taxon>
        <taxon>Dikarya</taxon>
        <taxon>Ascomycota</taxon>
        <taxon>Pezizomycotina</taxon>
        <taxon>Dothideomycetes</taxon>
        <taxon>Dothideomycetidae</taxon>
        <taxon>Dothideales</taxon>
        <taxon>Saccotheciaceae</taxon>
        <taxon>Aureobasidium</taxon>
    </lineage>
</organism>
<dbReference type="AlphaFoldDB" id="A0A4S9CIE9"/>
<dbReference type="InterPro" id="IPR035940">
    <property type="entry name" value="CAP_sf"/>
</dbReference>
<dbReference type="CDD" id="cd05380">
    <property type="entry name" value="CAP_euk"/>
    <property type="match status" value="1"/>
</dbReference>
<sequence length="288" mass="30383">MRTSAIIFSLALVVGSLTSPVKLDLGDGVDYEVGYPIIAGRTDNVDGISIVKRATTSTKTTSIQKTSSVKTTSTAKASPIATKAATTSSKKVSSTLKTSSTAKSSSAATAKATTYQQRVLVSHNVHRANHSASNLVWDNALASTAAKIASTCVYAHNTTTDGGGYGQNIAAGLAADNITAVITELFYNGEVSYFNGLYGQAQPDMSNFHNWGHFSQIVWKGTSKVGCATQYCPKGLANSAIMVLQASLSIFSYAQYLANPVIGNYLGEFDVNVGKSLNRPTVHWNYGL</sequence>
<dbReference type="EMBL" id="QZAS01000026">
    <property type="protein sequence ID" value="THX05747.1"/>
    <property type="molecule type" value="Genomic_DNA"/>
</dbReference>
<evidence type="ECO:0000259" key="2">
    <source>
        <dbReference type="SMART" id="SM00198"/>
    </source>
</evidence>
<evidence type="ECO:0000313" key="3">
    <source>
        <dbReference type="EMBL" id="THX05747.1"/>
    </source>
</evidence>
<dbReference type="InterPro" id="IPR014044">
    <property type="entry name" value="CAP_dom"/>
</dbReference>
<reference evidence="3" key="1">
    <citation type="submission" date="2018-10" db="EMBL/GenBank/DDBJ databases">
        <title>Fifty Aureobasidium pullulans genomes reveal a recombining polyextremotolerant generalist.</title>
        <authorList>
            <person name="Gostincar C."/>
            <person name="Turk M."/>
            <person name="Zajc J."/>
            <person name="Gunde-Cimerman N."/>
        </authorList>
    </citation>
    <scope>NUCLEOTIDE SEQUENCE [LARGE SCALE GENOMIC DNA]</scope>
    <source>
        <strain evidence="3">EXF-10085</strain>
    </source>
</reference>
<dbReference type="Gene3D" id="3.40.33.10">
    <property type="entry name" value="CAP"/>
    <property type="match status" value="1"/>
</dbReference>
<protein>
    <submittedName>
        <fullName evidence="3">PR-1-like protein</fullName>
    </submittedName>
</protein>
<dbReference type="PANTHER" id="PTHR10334">
    <property type="entry name" value="CYSTEINE-RICH SECRETORY PROTEIN-RELATED"/>
    <property type="match status" value="1"/>
</dbReference>
<dbReference type="PRINTS" id="PR00837">
    <property type="entry name" value="V5TPXLIKE"/>
</dbReference>
<dbReference type="InterPro" id="IPR001283">
    <property type="entry name" value="CRISP-related"/>
</dbReference>
<feature type="chain" id="PRO_5020320845" evidence="1">
    <location>
        <begin position="19"/>
        <end position="288"/>
    </location>
</feature>
<dbReference type="Pfam" id="PF00188">
    <property type="entry name" value="CAP"/>
    <property type="match status" value="1"/>
</dbReference>
<accession>A0A4S9CIE9</accession>
<dbReference type="InterPro" id="IPR018244">
    <property type="entry name" value="Allrgn_V5/Tpx1_CS"/>
</dbReference>
<keyword evidence="1" id="KW-0732">Signal</keyword>
<feature type="signal peptide" evidence="1">
    <location>
        <begin position="1"/>
        <end position="18"/>
    </location>
</feature>
<evidence type="ECO:0000256" key="1">
    <source>
        <dbReference type="SAM" id="SignalP"/>
    </source>
</evidence>